<dbReference type="OrthoDB" id="2058466at2"/>
<dbReference type="AlphaFoldDB" id="A0A1M6KTH6"/>
<gene>
    <name evidence="1" type="ORF">SAMN02745691_02261</name>
</gene>
<proteinExistence type="predicted"/>
<dbReference type="STRING" id="1122934.SAMN02745691_02261"/>
<dbReference type="EMBL" id="FQYT01000029">
    <property type="protein sequence ID" value="SHJ62206.1"/>
    <property type="molecule type" value="Genomic_DNA"/>
</dbReference>
<protein>
    <submittedName>
        <fullName evidence="1">Uncharacterized protein</fullName>
    </submittedName>
</protein>
<sequence length="526" mass="61104">MLNASDSKVLVNLLSQMGTIINAIPGEVYTITDVDTLVIIHRRLTESDIKRQLSQYNDIFVKQTGAGIPDITNSMIAYVRVKVLLESGVDTFDGKVYRELFKECKNQITRINNIIRLTKTSALTAEEYQKDRIAATLKKNEAFIVCLEAEMASIEKKLDRLPKVEEEETNPIQTKEVTKIPQEKKEGFLERLEKKVNARKEKKEIGEFLRNEEKKQAKTCCEEIPYYDRNLVFTVSMVCKDIPAYTLLRRKNNIYFGLSKNVGKSNYDNSDGTLVELTKASEEFLQFMTEDLLGGEYTLNPFSEQEKEGMEMYFDFVTRCFEVHIGVTLTVREYLNFKVYYNQLVSMMFDLERQQKEDYYKALILADRYQCYMRCYGLEYTDSRDKAIEHILSECNENYISDIELILNNHIVDSGAKDDLEQLKEEIEHFHMKVEIADASVAVCEPVKVLPQVMQQEIPHEITQNNYMQIVIQLLDGKREVVDEALYAGDNIRQALFDFERKDACIKRLGFRNNGVDIFYKEEVSR</sequence>
<evidence type="ECO:0000313" key="1">
    <source>
        <dbReference type="EMBL" id="SHJ62206.1"/>
    </source>
</evidence>
<reference evidence="1 2" key="1">
    <citation type="submission" date="2016-11" db="EMBL/GenBank/DDBJ databases">
        <authorList>
            <person name="Jaros S."/>
            <person name="Januszkiewicz K."/>
            <person name="Wedrychowicz H."/>
        </authorList>
    </citation>
    <scope>NUCLEOTIDE SEQUENCE [LARGE SCALE GENOMIC DNA]</scope>
    <source>
        <strain evidence="1 2">DSM 15970</strain>
    </source>
</reference>
<organism evidence="1 2">
    <name type="scientific">Parasporobacterium paucivorans DSM 15970</name>
    <dbReference type="NCBI Taxonomy" id="1122934"/>
    <lineage>
        <taxon>Bacteria</taxon>
        <taxon>Bacillati</taxon>
        <taxon>Bacillota</taxon>
        <taxon>Clostridia</taxon>
        <taxon>Lachnospirales</taxon>
        <taxon>Lachnospiraceae</taxon>
        <taxon>Parasporobacterium</taxon>
    </lineage>
</organism>
<dbReference type="Proteomes" id="UP000184342">
    <property type="component" value="Unassembled WGS sequence"/>
</dbReference>
<evidence type="ECO:0000313" key="2">
    <source>
        <dbReference type="Proteomes" id="UP000184342"/>
    </source>
</evidence>
<name>A0A1M6KTH6_9FIRM</name>
<accession>A0A1M6KTH6</accession>
<keyword evidence="2" id="KW-1185">Reference proteome</keyword>